<evidence type="ECO:0000313" key="10">
    <source>
        <dbReference type="Proteomes" id="UP000037395"/>
    </source>
</evidence>
<protein>
    <recommendedName>
        <fullName evidence="8">Polysaccharide chain length determinant N-terminal domain-containing protein</fullName>
    </recommendedName>
</protein>
<keyword evidence="5 7" id="KW-1133">Transmembrane helix</keyword>
<feature type="non-terminal residue" evidence="9">
    <location>
        <position position="198"/>
    </location>
</feature>
<comment type="similarity">
    <text evidence="2">Belongs to the CpsC/CapA family.</text>
</comment>
<evidence type="ECO:0000256" key="7">
    <source>
        <dbReference type="SAM" id="Phobius"/>
    </source>
</evidence>
<dbReference type="RefSeq" id="WP_063738019.1">
    <property type="nucleotide sequence ID" value="NZ_JPRF03000087.1"/>
</dbReference>
<dbReference type="PANTHER" id="PTHR32309:SF31">
    <property type="entry name" value="CAPSULAR EXOPOLYSACCHARIDE FAMILY"/>
    <property type="match status" value="1"/>
</dbReference>
<evidence type="ECO:0000256" key="5">
    <source>
        <dbReference type="ARBA" id="ARBA00022989"/>
    </source>
</evidence>
<evidence type="ECO:0000256" key="6">
    <source>
        <dbReference type="ARBA" id="ARBA00023136"/>
    </source>
</evidence>
<evidence type="ECO:0000256" key="2">
    <source>
        <dbReference type="ARBA" id="ARBA00006683"/>
    </source>
</evidence>
<organism evidence="9 10">
    <name type="scientific">Kitasatospora aureofaciens</name>
    <name type="common">Streptomyces aureofaciens</name>
    <dbReference type="NCBI Taxonomy" id="1894"/>
    <lineage>
        <taxon>Bacteria</taxon>
        <taxon>Bacillati</taxon>
        <taxon>Actinomycetota</taxon>
        <taxon>Actinomycetes</taxon>
        <taxon>Kitasatosporales</taxon>
        <taxon>Streptomycetaceae</taxon>
        <taxon>Kitasatospora</taxon>
    </lineage>
</organism>
<reference evidence="9" key="1">
    <citation type="submission" date="2016-08" db="EMBL/GenBank/DDBJ databases">
        <title>Sequencing, Assembly and Comparative Genomics of S. aureofaciens ATCC 10762.</title>
        <authorList>
            <person name="Gradnigo J.S."/>
            <person name="Johnson N."/>
            <person name="Somerville G.A."/>
        </authorList>
    </citation>
    <scope>NUCLEOTIDE SEQUENCE [LARGE SCALE GENOMIC DNA]</scope>
    <source>
        <strain evidence="9">ATCC 10762</strain>
    </source>
</reference>
<dbReference type="PANTHER" id="PTHR32309">
    <property type="entry name" value="TYROSINE-PROTEIN KINASE"/>
    <property type="match status" value="1"/>
</dbReference>
<feature type="transmembrane region" description="Helical" evidence="7">
    <location>
        <begin position="162"/>
        <end position="180"/>
    </location>
</feature>
<evidence type="ECO:0000256" key="3">
    <source>
        <dbReference type="ARBA" id="ARBA00022475"/>
    </source>
</evidence>
<dbReference type="GO" id="GO:0005886">
    <property type="term" value="C:plasma membrane"/>
    <property type="evidence" value="ECO:0007669"/>
    <property type="project" value="UniProtKB-SubCell"/>
</dbReference>
<dbReference type="Proteomes" id="UP000037395">
    <property type="component" value="Unassembled WGS sequence"/>
</dbReference>
<keyword evidence="4 7" id="KW-0812">Transmembrane</keyword>
<accession>A0A1E7MWH1</accession>
<comment type="subcellular location">
    <subcellularLocation>
        <location evidence="1">Cell membrane</location>
        <topology evidence="1">Multi-pass membrane protein</topology>
    </subcellularLocation>
</comment>
<proteinExistence type="inferred from homology"/>
<evidence type="ECO:0000256" key="1">
    <source>
        <dbReference type="ARBA" id="ARBA00004651"/>
    </source>
</evidence>
<keyword evidence="10" id="KW-1185">Reference proteome</keyword>
<comment type="caution">
    <text evidence="9">The sequence shown here is derived from an EMBL/GenBank/DDBJ whole genome shotgun (WGS) entry which is preliminary data.</text>
</comment>
<sequence>MTTPRRSARQLVRRWWPVALAVPLGAAAGAGYAVVSPPSYSASAYVLVVPQNPGESGTATNFAQAYGRLAGQPQVLAVAAAETGHTRSELESLVSGTTSPDAPMIEITGTGPRGQEAARTADAVARSLVAFANTSSRDTNVRLVTLAPAAEPDKPTTPSAKLDVAVGAAAGLLLGSLVLMTRRRGGAARDGAAAPEAP</sequence>
<gene>
    <name evidence="9" type="ORF">HS99_0016160</name>
</gene>
<dbReference type="InterPro" id="IPR003856">
    <property type="entry name" value="LPS_length_determ_N"/>
</dbReference>
<feature type="domain" description="Polysaccharide chain length determinant N-terminal" evidence="8">
    <location>
        <begin position="9"/>
        <end position="62"/>
    </location>
</feature>
<keyword evidence="3" id="KW-1003">Cell membrane</keyword>
<evidence type="ECO:0000313" key="9">
    <source>
        <dbReference type="EMBL" id="OEV32778.1"/>
    </source>
</evidence>
<dbReference type="Pfam" id="PF02706">
    <property type="entry name" value="Wzz"/>
    <property type="match status" value="1"/>
</dbReference>
<name>A0A1E7MWH1_KITAU</name>
<evidence type="ECO:0000259" key="8">
    <source>
        <dbReference type="Pfam" id="PF02706"/>
    </source>
</evidence>
<dbReference type="OrthoDB" id="3872739at2"/>
<evidence type="ECO:0000256" key="4">
    <source>
        <dbReference type="ARBA" id="ARBA00022692"/>
    </source>
</evidence>
<dbReference type="AlphaFoldDB" id="A0A1E7MWH1"/>
<keyword evidence="6 7" id="KW-0472">Membrane</keyword>
<dbReference type="InterPro" id="IPR050445">
    <property type="entry name" value="Bact_polysacc_biosynth/exp"/>
</dbReference>
<dbReference type="EMBL" id="JPRF03000087">
    <property type="protein sequence ID" value="OEV32778.1"/>
    <property type="molecule type" value="Genomic_DNA"/>
</dbReference>